<name>I0H9X4_ACTM4</name>
<dbReference type="SMART" id="SM00421">
    <property type="entry name" value="HTH_LUXR"/>
    <property type="match status" value="1"/>
</dbReference>
<dbReference type="PANTHER" id="PTHR43214">
    <property type="entry name" value="TWO-COMPONENT RESPONSE REGULATOR"/>
    <property type="match status" value="1"/>
</dbReference>
<dbReference type="Proteomes" id="UP000007882">
    <property type="component" value="Chromosome"/>
</dbReference>
<dbReference type="InterPro" id="IPR000792">
    <property type="entry name" value="Tscrpt_reg_LuxR_C"/>
</dbReference>
<evidence type="ECO:0000313" key="4">
    <source>
        <dbReference type="Proteomes" id="UP000007882"/>
    </source>
</evidence>
<reference evidence="3 4" key="1">
    <citation type="submission" date="2012-02" db="EMBL/GenBank/DDBJ databases">
        <title>Complete genome sequence of Actinoplanes missouriensis 431 (= NBRC 102363).</title>
        <authorList>
            <person name="Ohnishi Y."/>
            <person name="Ishikawa J."/>
            <person name="Sekine M."/>
            <person name="Hosoyama A."/>
            <person name="Harada T."/>
            <person name="Narita H."/>
            <person name="Hata T."/>
            <person name="Konno Y."/>
            <person name="Tutikane K."/>
            <person name="Fujita N."/>
            <person name="Horinouchi S."/>
            <person name="Hayakawa M."/>
        </authorList>
    </citation>
    <scope>NUCLEOTIDE SEQUENCE [LARGE SCALE GENOMIC DNA]</scope>
    <source>
        <strain evidence="4">ATCC 14538 / DSM 43046 / CBS 188.64 / JCM 3121 / NBRC 102363 / NCIMB 12654 / NRRL B-3342 / UNCC 431</strain>
    </source>
</reference>
<dbReference type="PRINTS" id="PR00038">
    <property type="entry name" value="HTHLUXR"/>
</dbReference>
<dbReference type="InterPro" id="IPR016032">
    <property type="entry name" value="Sig_transdc_resp-reg_C-effctor"/>
</dbReference>
<dbReference type="PATRIC" id="fig|512565.3.peg.4576"/>
<dbReference type="SUPFAM" id="SSF46894">
    <property type="entry name" value="C-terminal effector domain of the bipartite response regulators"/>
    <property type="match status" value="1"/>
</dbReference>
<dbReference type="GO" id="GO:0006355">
    <property type="term" value="P:regulation of DNA-templated transcription"/>
    <property type="evidence" value="ECO:0007669"/>
    <property type="project" value="InterPro"/>
</dbReference>
<dbReference type="PANTHER" id="PTHR43214:SF42">
    <property type="entry name" value="TRANSCRIPTIONAL REGULATORY PROTEIN DESR"/>
    <property type="match status" value="1"/>
</dbReference>
<dbReference type="GO" id="GO:0003677">
    <property type="term" value="F:DNA binding"/>
    <property type="evidence" value="ECO:0007669"/>
    <property type="project" value="UniProtKB-KW"/>
</dbReference>
<dbReference type="KEGG" id="ams:AMIS_45910"/>
<dbReference type="CDD" id="cd06170">
    <property type="entry name" value="LuxR_C_like"/>
    <property type="match status" value="1"/>
</dbReference>
<organism evidence="3 4">
    <name type="scientific">Actinoplanes missouriensis (strain ATCC 14538 / DSM 43046 / CBS 188.64 / JCM 3121 / NBRC 102363 / NCIMB 12654 / NRRL B-3342 / UNCC 431)</name>
    <dbReference type="NCBI Taxonomy" id="512565"/>
    <lineage>
        <taxon>Bacteria</taxon>
        <taxon>Bacillati</taxon>
        <taxon>Actinomycetota</taxon>
        <taxon>Actinomycetes</taxon>
        <taxon>Micromonosporales</taxon>
        <taxon>Micromonosporaceae</taxon>
        <taxon>Actinoplanes</taxon>
    </lineage>
</organism>
<dbReference type="InterPro" id="IPR041664">
    <property type="entry name" value="AAA_16"/>
</dbReference>
<dbReference type="InterPro" id="IPR027417">
    <property type="entry name" value="P-loop_NTPase"/>
</dbReference>
<dbReference type="STRING" id="512565.AMIS_45910"/>
<dbReference type="RefSeq" id="WP_014444700.1">
    <property type="nucleotide sequence ID" value="NC_017093.1"/>
</dbReference>
<dbReference type="OrthoDB" id="3277179at2"/>
<dbReference type="AlphaFoldDB" id="I0H9X4"/>
<dbReference type="PROSITE" id="PS50043">
    <property type="entry name" value="HTH_LUXR_2"/>
    <property type="match status" value="1"/>
</dbReference>
<dbReference type="eggNOG" id="COG2197">
    <property type="taxonomic scope" value="Bacteria"/>
</dbReference>
<sequence>MIVGRDAELASIDAALRDGRRLLITGGRGTGRSALLAEAARRHASAGATVLVVGALPGDRGVPGAGLQRLLHPVRDEAPVGLAFLWGTAHGAGHDVGAAVDALAARLAARGPVLWCVDDLERLDELSRTAILRQRHATVLATGATGATWATGDAGDTGNAGGSRNGGATGDTVLRPYLMIELDRLSPADATALLAGMPGLAGHPGARLVLAQAAGNPLALTELARNLVSGPPITPATTELPVPDRLRRALAPTVDDLDPVRMRAALLAAFAAETPGPATAAALAVLVSPDVWQWLVADGVLRPGRRRRFTHPVVRAAVIDRAGHAQRRDARHQLAALLPAGGPARAWHTAHAEPVPGETLAGVLDAAGGELLAAGRLRAAGYALGLAARLSGDPARALARQRRAAYSAHLAGEQAWSRQLAPPGTGAGVPGDATAVIDVPEIAPLLLRAWLRGDEDAREAVRDLLGSGRPVAGPIVAVWASAIVEDTDPDGAAERMLHQRVRPSRRDPMSPEQRQMVLGTIALARHETVAAVRYMSRSVELVAHGSLHEPIAHCGLAGARYDLGELDAAADHAVRTLAALGVPADAGSAGGASGFSGAIGAAGGASGFSGAIGAAAGRAEGSGVHDDLRAGALAVLASVAVLREDADAEEWVRRARAGLRPADQAAHDLRLVRAQGLIAGMRGRHELAFRRLRRLHHPDGRPVHHRLSDLGLADLARVAVILGRDDEVRPLVEAATPRIRALRSVRASAIHHRALALLAGTSEQAETYFRLALADPASDVWAVERALTRMDYAAWLRRRQRPAESRPLLEAARDVFAAAGLTAWQERAEAELAAAGPPSRPGLLTPQQHQVVMLAAQGLTNPQIAARLGLSARTVGIHLSRAYPILGVTRRSQLPLVMQ</sequence>
<keyword evidence="4" id="KW-1185">Reference proteome</keyword>
<dbReference type="Pfam" id="PF13191">
    <property type="entry name" value="AAA_16"/>
    <property type="match status" value="1"/>
</dbReference>
<accession>I0H9X4</accession>
<keyword evidence="1" id="KW-0238">DNA-binding</keyword>
<evidence type="ECO:0000256" key="1">
    <source>
        <dbReference type="ARBA" id="ARBA00023125"/>
    </source>
</evidence>
<dbReference type="eggNOG" id="COG0457">
    <property type="taxonomic scope" value="Bacteria"/>
</dbReference>
<dbReference type="EMBL" id="AP012319">
    <property type="protein sequence ID" value="BAL89811.1"/>
    <property type="molecule type" value="Genomic_DNA"/>
</dbReference>
<dbReference type="Gene3D" id="1.10.10.10">
    <property type="entry name" value="Winged helix-like DNA-binding domain superfamily/Winged helix DNA-binding domain"/>
    <property type="match status" value="1"/>
</dbReference>
<evidence type="ECO:0000259" key="2">
    <source>
        <dbReference type="PROSITE" id="PS50043"/>
    </source>
</evidence>
<dbReference type="Pfam" id="PF00196">
    <property type="entry name" value="GerE"/>
    <property type="match status" value="1"/>
</dbReference>
<dbReference type="SUPFAM" id="SSF52540">
    <property type="entry name" value="P-loop containing nucleoside triphosphate hydrolases"/>
    <property type="match status" value="1"/>
</dbReference>
<gene>
    <name evidence="3" type="ordered locus">AMIS_45910</name>
</gene>
<dbReference type="HOGENOM" id="CLU_006850_4_1_11"/>
<proteinExistence type="predicted"/>
<feature type="domain" description="HTH luxR-type" evidence="2">
    <location>
        <begin position="837"/>
        <end position="899"/>
    </location>
</feature>
<evidence type="ECO:0000313" key="3">
    <source>
        <dbReference type="EMBL" id="BAL89811.1"/>
    </source>
</evidence>
<protein>
    <submittedName>
        <fullName evidence="3">Putative LuxR-family transcriptional regulator</fullName>
    </submittedName>
</protein>
<dbReference type="InterPro" id="IPR039420">
    <property type="entry name" value="WalR-like"/>
</dbReference>
<dbReference type="InterPro" id="IPR036388">
    <property type="entry name" value="WH-like_DNA-bd_sf"/>
</dbReference>